<sequence length="78" mass="9164">MKNDKSYSELVKAHSTKKAKKNETMQEILIEMIIREAILKRKRNKLAQQIDNALDNKDKPLFLQLSTEMKELMKLFGN</sequence>
<evidence type="ECO:0000259" key="1">
    <source>
        <dbReference type="SMART" id="SM00914"/>
    </source>
</evidence>
<dbReference type="Gene3D" id="4.10.810.10">
    <property type="entry name" value="Virus Scaffolding Protein, Chain A"/>
    <property type="match status" value="1"/>
</dbReference>
<feature type="domain" description="IDEAL" evidence="1">
    <location>
        <begin position="33"/>
        <end position="69"/>
    </location>
</feature>
<keyword evidence="3" id="KW-1185">Reference proteome</keyword>
<evidence type="ECO:0000313" key="2">
    <source>
        <dbReference type="EMBL" id="RID86186.1"/>
    </source>
</evidence>
<organism evidence="2 3">
    <name type="scientific">Peribacillus asahii</name>
    <dbReference type="NCBI Taxonomy" id="228899"/>
    <lineage>
        <taxon>Bacteria</taxon>
        <taxon>Bacillati</taxon>
        <taxon>Bacillota</taxon>
        <taxon>Bacilli</taxon>
        <taxon>Bacillales</taxon>
        <taxon>Bacillaceae</taxon>
        <taxon>Peribacillus</taxon>
    </lineage>
</organism>
<gene>
    <name evidence="2" type="ORF">D1953_10460</name>
</gene>
<dbReference type="InterPro" id="IPR027393">
    <property type="entry name" value="Virus_scaffolding_prot_C"/>
</dbReference>
<dbReference type="RefSeq" id="WP_119117123.1">
    <property type="nucleotide sequence ID" value="NZ_QWVS01000016.1"/>
</dbReference>
<comment type="caution">
    <text evidence="2">The sequence shown here is derived from an EMBL/GenBank/DDBJ whole genome shotgun (WGS) entry which is preliminary data.</text>
</comment>
<protein>
    <submittedName>
        <fullName evidence="2">IDEAL domain-containing protein</fullName>
    </submittedName>
</protein>
<dbReference type="AlphaFoldDB" id="A0A398BF10"/>
<accession>A0A398BF10</accession>
<dbReference type="EMBL" id="QWVS01000016">
    <property type="protein sequence ID" value="RID86186.1"/>
    <property type="molecule type" value="Genomic_DNA"/>
</dbReference>
<dbReference type="Proteomes" id="UP000266016">
    <property type="component" value="Unassembled WGS sequence"/>
</dbReference>
<dbReference type="InterPro" id="IPR014957">
    <property type="entry name" value="IDEAL_dom"/>
</dbReference>
<reference evidence="2 3" key="1">
    <citation type="submission" date="2018-08" db="EMBL/GenBank/DDBJ databases">
        <title>Bacillus jemisoniae sp. nov., Bacillus chryseoplanitiae sp. nov., Bacillus resnikiae sp. nov., and Bacillus frankliniae sp. nov., isolated from Viking spacecraft and associated surfaces.</title>
        <authorList>
            <person name="Seuylemezian A."/>
            <person name="Vaishampayan P."/>
        </authorList>
    </citation>
    <scope>NUCLEOTIDE SEQUENCE [LARGE SCALE GENOMIC DNA]</scope>
    <source>
        <strain evidence="2 3">MA001</strain>
    </source>
</reference>
<dbReference type="Pfam" id="PF08858">
    <property type="entry name" value="IDEAL"/>
    <property type="match status" value="1"/>
</dbReference>
<proteinExistence type="predicted"/>
<evidence type="ECO:0000313" key="3">
    <source>
        <dbReference type="Proteomes" id="UP000266016"/>
    </source>
</evidence>
<dbReference type="SMART" id="SM00914">
    <property type="entry name" value="IDEAL"/>
    <property type="match status" value="1"/>
</dbReference>
<name>A0A398BF10_9BACI</name>